<comment type="subcellular location">
    <subcellularLocation>
        <location evidence="2">Cell outer membrane</location>
    </subcellularLocation>
</comment>
<keyword evidence="2" id="KW-0446">Lipid-binding</keyword>
<evidence type="ECO:0000259" key="3">
    <source>
        <dbReference type="Pfam" id="PF08212"/>
    </source>
</evidence>
<dbReference type="InterPro" id="IPR047202">
    <property type="entry name" value="Lipocalin_Blc-like_dom"/>
</dbReference>
<feature type="signal peptide" evidence="2">
    <location>
        <begin position="1"/>
        <end position="23"/>
    </location>
</feature>
<keyword evidence="2" id="KW-0998">Cell outer membrane</keyword>
<dbReference type="Proteomes" id="UP000613266">
    <property type="component" value="Unassembled WGS sequence"/>
</dbReference>
<comment type="function">
    <text evidence="2">Involved in the storage or transport of lipids necessary for membrane maintenance under stressful conditions. Displays a binding preference for lysophospholipids.</text>
</comment>
<keyword evidence="2" id="KW-0449">Lipoprotein</keyword>
<keyword evidence="5" id="KW-1185">Reference proteome</keyword>
<accession>A0A931J9Y4</accession>
<dbReference type="RefSeq" id="WP_198113456.1">
    <property type="nucleotide sequence ID" value="NZ_JAEDAK010000024.1"/>
</dbReference>
<dbReference type="PANTHER" id="PTHR10612:SF34">
    <property type="entry name" value="APOLIPOPROTEIN D"/>
    <property type="match status" value="1"/>
</dbReference>
<dbReference type="PIRSF" id="PIRSF036893">
    <property type="entry name" value="Lipocalin_ApoD"/>
    <property type="match status" value="1"/>
</dbReference>
<keyword evidence="2" id="KW-0732">Signal</keyword>
<organism evidence="4 5">
    <name type="scientific">Inhella proteolytica</name>
    <dbReference type="NCBI Taxonomy" id="2795029"/>
    <lineage>
        <taxon>Bacteria</taxon>
        <taxon>Pseudomonadati</taxon>
        <taxon>Pseudomonadota</taxon>
        <taxon>Betaproteobacteria</taxon>
        <taxon>Burkholderiales</taxon>
        <taxon>Sphaerotilaceae</taxon>
        <taxon>Inhella</taxon>
    </lineage>
</organism>
<dbReference type="InterPro" id="IPR022271">
    <property type="entry name" value="Lipocalin_ApoD"/>
</dbReference>
<name>A0A931J9Y4_9BURK</name>
<keyword evidence="2" id="KW-0472">Membrane</keyword>
<dbReference type="Pfam" id="PF08212">
    <property type="entry name" value="Lipocalin_2"/>
    <property type="match status" value="1"/>
</dbReference>
<gene>
    <name evidence="4" type="ORF">I7X39_21630</name>
</gene>
<reference evidence="4" key="1">
    <citation type="submission" date="2020-12" db="EMBL/GenBank/DDBJ databases">
        <title>The genome sequence of Inhella sp. 1Y17.</title>
        <authorList>
            <person name="Liu Y."/>
        </authorList>
    </citation>
    <scope>NUCLEOTIDE SEQUENCE</scope>
    <source>
        <strain evidence="4">1Y17</strain>
    </source>
</reference>
<sequence>MPNSTLPRRLAVLLLALAGTAHASPASPASPTTPLPELNLPAYMGRWHQVALVPNRFQEQCLDSTTATYTLLEDGRVRVLNRCRTKDGWDETEGMARPRTGTQQREGSVVAPASLEVSFLPAALRWLPVGWGKYDVLQLGPQQQWAVVSEPTQQYLWVLARTPQLDAEQWAAVEALLRERGFDLGRLKREAPPQGG</sequence>
<protein>
    <recommendedName>
        <fullName evidence="2">Outer membrane lipoprotein Blc</fullName>
    </recommendedName>
</protein>
<dbReference type="SUPFAM" id="SSF50814">
    <property type="entry name" value="Lipocalins"/>
    <property type="match status" value="1"/>
</dbReference>
<dbReference type="InterPro" id="IPR000566">
    <property type="entry name" value="Lipocln_cytosolic_FA-bd_dom"/>
</dbReference>
<evidence type="ECO:0000256" key="1">
    <source>
        <dbReference type="ARBA" id="ARBA00006889"/>
    </source>
</evidence>
<feature type="domain" description="Lipocalin/cytosolic fatty-acid binding" evidence="3">
    <location>
        <begin position="39"/>
        <end position="190"/>
    </location>
</feature>
<dbReference type="PANTHER" id="PTHR10612">
    <property type="entry name" value="APOLIPOPROTEIN D"/>
    <property type="match status" value="1"/>
</dbReference>
<dbReference type="EMBL" id="JAEDAK010000024">
    <property type="protein sequence ID" value="MBH9579507.1"/>
    <property type="molecule type" value="Genomic_DNA"/>
</dbReference>
<dbReference type="InterPro" id="IPR012674">
    <property type="entry name" value="Calycin"/>
</dbReference>
<dbReference type="GO" id="GO:0008289">
    <property type="term" value="F:lipid binding"/>
    <property type="evidence" value="ECO:0007669"/>
    <property type="project" value="UniProtKB-UniRule"/>
</dbReference>
<feature type="chain" id="PRO_5038205438" description="Outer membrane lipoprotein Blc" evidence="2">
    <location>
        <begin position="24"/>
        <end position="196"/>
    </location>
</feature>
<comment type="similarity">
    <text evidence="1 2">Belongs to the calycin superfamily. Lipocalin family.</text>
</comment>
<dbReference type="AlphaFoldDB" id="A0A931J9Y4"/>
<dbReference type="Gene3D" id="2.40.128.20">
    <property type="match status" value="1"/>
</dbReference>
<dbReference type="GO" id="GO:0009279">
    <property type="term" value="C:cell outer membrane"/>
    <property type="evidence" value="ECO:0007669"/>
    <property type="project" value="UniProtKB-SubCell"/>
</dbReference>
<evidence type="ECO:0000256" key="2">
    <source>
        <dbReference type="PIRNR" id="PIRNR036893"/>
    </source>
</evidence>
<dbReference type="PROSITE" id="PS00213">
    <property type="entry name" value="LIPOCALIN"/>
    <property type="match status" value="1"/>
</dbReference>
<dbReference type="CDD" id="cd19438">
    <property type="entry name" value="lipocalin_Blc-like"/>
    <property type="match status" value="1"/>
</dbReference>
<evidence type="ECO:0000313" key="5">
    <source>
        <dbReference type="Proteomes" id="UP000613266"/>
    </source>
</evidence>
<proteinExistence type="inferred from homology"/>
<comment type="caution">
    <text evidence="4">The sequence shown here is derived from an EMBL/GenBank/DDBJ whole genome shotgun (WGS) entry which is preliminary data.</text>
</comment>
<dbReference type="GO" id="GO:0006950">
    <property type="term" value="P:response to stress"/>
    <property type="evidence" value="ECO:0007669"/>
    <property type="project" value="UniProtKB-ARBA"/>
</dbReference>
<dbReference type="InterPro" id="IPR022272">
    <property type="entry name" value="Lipocalin_CS"/>
</dbReference>
<evidence type="ECO:0000313" key="4">
    <source>
        <dbReference type="EMBL" id="MBH9579507.1"/>
    </source>
</evidence>
<comment type="subunit">
    <text evidence="2">Homodimer.</text>
</comment>